<evidence type="ECO:0000313" key="3">
    <source>
        <dbReference type="Proteomes" id="UP001285244"/>
    </source>
</evidence>
<organism evidence="2 3">
    <name type="scientific">Absicoccus intestinalis</name>
    <dbReference type="NCBI Taxonomy" id="2926319"/>
    <lineage>
        <taxon>Bacteria</taxon>
        <taxon>Bacillati</taxon>
        <taxon>Bacillota</taxon>
        <taxon>Erysipelotrichia</taxon>
        <taxon>Erysipelotrichales</taxon>
        <taxon>Erysipelotrichaceae</taxon>
        <taxon>Absicoccus</taxon>
    </lineage>
</organism>
<keyword evidence="1" id="KW-0812">Transmembrane</keyword>
<feature type="transmembrane region" description="Helical" evidence="1">
    <location>
        <begin position="7"/>
        <end position="25"/>
    </location>
</feature>
<keyword evidence="1" id="KW-1133">Transmembrane helix</keyword>
<evidence type="ECO:0000313" key="2">
    <source>
        <dbReference type="EMBL" id="MDX8417723.1"/>
    </source>
</evidence>
<feature type="transmembrane region" description="Helical" evidence="1">
    <location>
        <begin position="134"/>
        <end position="155"/>
    </location>
</feature>
<keyword evidence="1" id="KW-0472">Membrane</keyword>
<protein>
    <submittedName>
        <fullName evidence="2">Uncharacterized protein</fullName>
    </submittedName>
</protein>
<comment type="caution">
    <text evidence="2">The sequence shown here is derived from an EMBL/GenBank/DDBJ whole genome shotgun (WGS) entry which is preliminary data.</text>
</comment>
<proteinExistence type="predicted"/>
<name>A0ABU4WMC3_9FIRM</name>
<keyword evidence="3" id="KW-1185">Reference proteome</keyword>
<feature type="transmembrane region" description="Helical" evidence="1">
    <location>
        <begin position="161"/>
        <end position="182"/>
    </location>
</feature>
<feature type="transmembrane region" description="Helical" evidence="1">
    <location>
        <begin position="104"/>
        <end position="122"/>
    </location>
</feature>
<gene>
    <name evidence="2" type="ORF">MOZ64_07700</name>
</gene>
<accession>A0ABU4WMC3</accession>
<evidence type="ECO:0000256" key="1">
    <source>
        <dbReference type="SAM" id="Phobius"/>
    </source>
</evidence>
<dbReference type="EMBL" id="JALBUS010000011">
    <property type="protein sequence ID" value="MDX8417723.1"/>
    <property type="molecule type" value="Genomic_DNA"/>
</dbReference>
<dbReference type="Proteomes" id="UP001285244">
    <property type="component" value="Unassembled WGS sequence"/>
</dbReference>
<sequence length="184" mass="21046">MHRSILFGQLSLIICCIFYLIWWSLCYKPGLVVDRIHGFRGVLLLITALCGLVGVCLSMHGMSELTIRHSMFSGSRIMGIGIFVYIVLVLITFFGFHRPVTTELFLITGWLILEMCLINALYGAQILSISRFWNLFFVLMVAFVVSILLYILYYRMEAMKAYYAAMIPLMTEAISMIIVLILSF</sequence>
<feature type="transmembrane region" description="Helical" evidence="1">
    <location>
        <begin position="37"/>
        <end position="57"/>
    </location>
</feature>
<feature type="transmembrane region" description="Helical" evidence="1">
    <location>
        <begin position="77"/>
        <end position="98"/>
    </location>
</feature>
<dbReference type="RefSeq" id="WP_320325999.1">
    <property type="nucleotide sequence ID" value="NZ_JALBUS010000011.1"/>
</dbReference>
<reference evidence="2 3" key="1">
    <citation type="submission" date="2022-03" db="EMBL/GenBank/DDBJ databases">
        <title>Novel taxa within the pig intestine.</title>
        <authorList>
            <person name="Wylensek D."/>
            <person name="Bishof K."/>
            <person name="Afrizal A."/>
            <person name="Clavel T."/>
        </authorList>
    </citation>
    <scope>NUCLEOTIDE SEQUENCE [LARGE SCALE GENOMIC DNA]</scope>
    <source>
        <strain evidence="2 3">Cla-KB-P134</strain>
    </source>
</reference>